<sequence length="76" mass="8809">MRSEEYNDPEKRRETQKVIRLTFMLMFAVGPHPKRPQAVAGEIKRNYPNERLCGGCLFGCFESVENLRSDSQKCSK</sequence>
<proteinExistence type="predicted"/>
<gene>
    <name evidence="1" type="ORF">NTJ_00807</name>
</gene>
<evidence type="ECO:0000313" key="2">
    <source>
        <dbReference type="Proteomes" id="UP001307889"/>
    </source>
</evidence>
<dbReference type="Proteomes" id="UP001307889">
    <property type="component" value="Chromosome 1"/>
</dbReference>
<organism evidence="1 2">
    <name type="scientific">Nesidiocoris tenuis</name>
    <dbReference type="NCBI Taxonomy" id="355587"/>
    <lineage>
        <taxon>Eukaryota</taxon>
        <taxon>Metazoa</taxon>
        <taxon>Ecdysozoa</taxon>
        <taxon>Arthropoda</taxon>
        <taxon>Hexapoda</taxon>
        <taxon>Insecta</taxon>
        <taxon>Pterygota</taxon>
        <taxon>Neoptera</taxon>
        <taxon>Paraneoptera</taxon>
        <taxon>Hemiptera</taxon>
        <taxon>Heteroptera</taxon>
        <taxon>Panheteroptera</taxon>
        <taxon>Cimicomorpha</taxon>
        <taxon>Miridae</taxon>
        <taxon>Dicyphina</taxon>
        <taxon>Nesidiocoris</taxon>
    </lineage>
</organism>
<dbReference type="EMBL" id="AP028909">
    <property type="protein sequence ID" value="BES87999.1"/>
    <property type="molecule type" value="Genomic_DNA"/>
</dbReference>
<protein>
    <submittedName>
        <fullName evidence="1">Uncharacterized protein</fullName>
    </submittedName>
</protein>
<evidence type="ECO:0000313" key="1">
    <source>
        <dbReference type="EMBL" id="BES87999.1"/>
    </source>
</evidence>
<keyword evidence="2" id="KW-1185">Reference proteome</keyword>
<accession>A0ABN7A709</accession>
<name>A0ABN7A709_9HEMI</name>
<reference evidence="1 2" key="1">
    <citation type="submission" date="2023-09" db="EMBL/GenBank/DDBJ databases">
        <title>Nesidiocoris tenuis whole genome shotgun sequence.</title>
        <authorList>
            <person name="Shibata T."/>
            <person name="Shimoda M."/>
            <person name="Kobayashi T."/>
            <person name="Uehara T."/>
        </authorList>
    </citation>
    <scope>NUCLEOTIDE SEQUENCE [LARGE SCALE GENOMIC DNA]</scope>
    <source>
        <strain evidence="1 2">Japan</strain>
    </source>
</reference>